<proteinExistence type="inferred from homology"/>
<dbReference type="InterPro" id="IPR013324">
    <property type="entry name" value="RNA_pol_sigma_r3/r4-like"/>
</dbReference>
<dbReference type="SUPFAM" id="SSF88659">
    <property type="entry name" value="Sigma3 and sigma4 domains of RNA polymerase sigma factors"/>
    <property type="match status" value="1"/>
</dbReference>
<dbReference type="Proteomes" id="UP001409291">
    <property type="component" value="Unassembled WGS sequence"/>
</dbReference>
<sequence length="183" mass="21456">MYDIKDFSEEQKHKIAIMRDEYVFKEFFIKNLEILEEYALSIVKDNCHAEDVASEVFWEIWNMGPKLMEIKSVSAYLYRATKNKCLNLLRNKIVRYESVELHCNTLIDDLSPEALLISTEKTKEIEFAINQLSPKTKEAFLLVKDCQMTYKQAAESMGIAVKTVDRHMQIAIEKLYFLLKAKK</sequence>
<dbReference type="InterPro" id="IPR014284">
    <property type="entry name" value="RNA_pol_sigma-70_dom"/>
</dbReference>
<evidence type="ECO:0000256" key="1">
    <source>
        <dbReference type="ARBA" id="ARBA00010641"/>
    </source>
</evidence>
<comment type="similarity">
    <text evidence="1">Belongs to the sigma-70 factor family. ECF subfamily.</text>
</comment>
<dbReference type="Gene3D" id="1.10.1740.10">
    <property type="match status" value="1"/>
</dbReference>
<comment type="caution">
    <text evidence="7">The sequence shown here is derived from an EMBL/GenBank/DDBJ whole genome shotgun (WGS) entry which is preliminary data.</text>
</comment>
<dbReference type="RefSeq" id="WP_346582107.1">
    <property type="nucleotide sequence ID" value="NZ_JBDJLH010000007.1"/>
</dbReference>
<evidence type="ECO:0000259" key="5">
    <source>
        <dbReference type="Pfam" id="PF04542"/>
    </source>
</evidence>
<keyword evidence="3" id="KW-0731">Sigma factor</keyword>
<dbReference type="InterPro" id="IPR007627">
    <property type="entry name" value="RNA_pol_sigma70_r2"/>
</dbReference>
<dbReference type="Pfam" id="PF08281">
    <property type="entry name" value="Sigma70_r4_2"/>
    <property type="match status" value="1"/>
</dbReference>
<dbReference type="InterPro" id="IPR013249">
    <property type="entry name" value="RNA_pol_sigma70_r4_t2"/>
</dbReference>
<dbReference type="InterPro" id="IPR039425">
    <property type="entry name" value="RNA_pol_sigma-70-like"/>
</dbReference>
<keyword evidence="8" id="KW-1185">Reference proteome</keyword>
<dbReference type="NCBIfam" id="TIGR02937">
    <property type="entry name" value="sigma70-ECF"/>
    <property type="match status" value="1"/>
</dbReference>
<evidence type="ECO:0000256" key="3">
    <source>
        <dbReference type="ARBA" id="ARBA00023082"/>
    </source>
</evidence>
<evidence type="ECO:0000259" key="6">
    <source>
        <dbReference type="Pfam" id="PF08281"/>
    </source>
</evidence>
<dbReference type="PANTHER" id="PTHR43133:SF46">
    <property type="entry name" value="RNA POLYMERASE SIGMA-70 FACTOR ECF SUBFAMILY"/>
    <property type="match status" value="1"/>
</dbReference>
<evidence type="ECO:0000256" key="4">
    <source>
        <dbReference type="ARBA" id="ARBA00023163"/>
    </source>
</evidence>
<dbReference type="SUPFAM" id="SSF88946">
    <property type="entry name" value="Sigma2 domain of RNA polymerase sigma factors"/>
    <property type="match status" value="1"/>
</dbReference>
<dbReference type="Gene3D" id="1.10.10.10">
    <property type="entry name" value="Winged helix-like DNA-binding domain superfamily/Winged helix DNA-binding domain"/>
    <property type="match status" value="1"/>
</dbReference>
<accession>A0ABV0BXP6</accession>
<dbReference type="Pfam" id="PF04542">
    <property type="entry name" value="Sigma70_r2"/>
    <property type="match status" value="1"/>
</dbReference>
<reference evidence="7 8" key="1">
    <citation type="submission" date="2024-04" db="EMBL/GenBank/DDBJ databases">
        <title>WGS of bacteria from Torrens River.</title>
        <authorList>
            <person name="Wyrsch E.R."/>
            <person name="Drigo B."/>
        </authorList>
    </citation>
    <scope>NUCLEOTIDE SEQUENCE [LARGE SCALE GENOMIC DNA]</scope>
    <source>
        <strain evidence="7 8">TWI391</strain>
    </source>
</reference>
<feature type="domain" description="RNA polymerase sigma-70 region 2" evidence="5">
    <location>
        <begin position="31"/>
        <end position="91"/>
    </location>
</feature>
<name>A0ABV0BXP6_9SPHI</name>
<dbReference type="EMBL" id="JBDJNQ010000009">
    <property type="protein sequence ID" value="MEN5379339.1"/>
    <property type="molecule type" value="Genomic_DNA"/>
</dbReference>
<feature type="domain" description="RNA polymerase sigma factor 70 region 4 type 2" evidence="6">
    <location>
        <begin position="124"/>
        <end position="175"/>
    </location>
</feature>
<evidence type="ECO:0000313" key="8">
    <source>
        <dbReference type="Proteomes" id="UP001409291"/>
    </source>
</evidence>
<keyword evidence="4" id="KW-0804">Transcription</keyword>
<dbReference type="PANTHER" id="PTHR43133">
    <property type="entry name" value="RNA POLYMERASE ECF-TYPE SIGMA FACTO"/>
    <property type="match status" value="1"/>
</dbReference>
<evidence type="ECO:0000256" key="2">
    <source>
        <dbReference type="ARBA" id="ARBA00023015"/>
    </source>
</evidence>
<gene>
    <name evidence="7" type="ORF">ABE541_18885</name>
</gene>
<dbReference type="InterPro" id="IPR013325">
    <property type="entry name" value="RNA_pol_sigma_r2"/>
</dbReference>
<dbReference type="InterPro" id="IPR036388">
    <property type="entry name" value="WH-like_DNA-bd_sf"/>
</dbReference>
<protein>
    <submittedName>
        <fullName evidence="7">Sigma-70 family RNA polymerase sigma factor</fullName>
    </submittedName>
</protein>
<organism evidence="7 8">
    <name type="scientific">Sphingobacterium kitahiroshimense</name>
    <dbReference type="NCBI Taxonomy" id="470446"/>
    <lineage>
        <taxon>Bacteria</taxon>
        <taxon>Pseudomonadati</taxon>
        <taxon>Bacteroidota</taxon>
        <taxon>Sphingobacteriia</taxon>
        <taxon>Sphingobacteriales</taxon>
        <taxon>Sphingobacteriaceae</taxon>
        <taxon>Sphingobacterium</taxon>
    </lineage>
</organism>
<evidence type="ECO:0000313" key="7">
    <source>
        <dbReference type="EMBL" id="MEN5379339.1"/>
    </source>
</evidence>
<keyword evidence="2" id="KW-0805">Transcription regulation</keyword>